<dbReference type="Proteomes" id="UP001501444">
    <property type="component" value="Unassembled WGS sequence"/>
</dbReference>
<comment type="caution">
    <text evidence="1">The sequence shown here is derived from an EMBL/GenBank/DDBJ whole genome shotgun (WGS) entry which is preliminary data.</text>
</comment>
<sequence length="97" mass="10361">MFQGGEPAARLRTELGTWYPAERARNISRAYAAAGPLTDAQIVSLARLGDADRDRELRLRYPGEEAQIGAAADYGMRAAAPDDLGGAGCCRQHLGDV</sequence>
<reference evidence="2" key="1">
    <citation type="journal article" date="2019" name="Int. J. Syst. Evol. Microbiol.">
        <title>The Global Catalogue of Microorganisms (GCM) 10K type strain sequencing project: providing services to taxonomists for standard genome sequencing and annotation.</title>
        <authorList>
            <consortium name="The Broad Institute Genomics Platform"/>
            <consortium name="The Broad Institute Genome Sequencing Center for Infectious Disease"/>
            <person name="Wu L."/>
            <person name="Ma J."/>
        </authorList>
    </citation>
    <scope>NUCLEOTIDE SEQUENCE [LARGE SCALE GENOMIC DNA]</scope>
    <source>
        <strain evidence="2">JCM 3272</strain>
    </source>
</reference>
<organism evidence="1 2">
    <name type="scientific">Dactylosporangium salmoneum</name>
    <dbReference type="NCBI Taxonomy" id="53361"/>
    <lineage>
        <taxon>Bacteria</taxon>
        <taxon>Bacillati</taxon>
        <taxon>Actinomycetota</taxon>
        <taxon>Actinomycetes</taxon>
        <taxon>Micromonosporales</taxon>
        <taxon>Micromonosporaceae</taxon>
        <taxon>Dactylosporangium</taxon>
    </lineage>
</organism>
<name>A0ABP5UFZ8_9ACTN</name>
<accession>A0ABP5UFZ8</accession>
<proteinExistence type="predicted"/>
<evidence type="ECO:0000313" key="2">
    <source>
        <dbReference type="Proteomes" id="UP001501444"/>
    </source>
</evidence>
<gene>
    <name evidence="1" type="ORF">GCM10010170_086560</name>
</gene>
<protein>
    <submittedName>
        <fullName evidence="1">Uncharacterized protein</fullName>
    </submittedName>
</protein>
<keyword evidence="2" id="KW-1185">Reference proteome</keyword>
<dbReference type="EMBL" id="BAAARV010000086">
    <property type="protein sequence ID" value="GAA2379695.1"/>
    <property type="molecule type" value="Genomic_DNA"/>
</dbReference>
<evidence type="ECO:0000313" key="1">
    <source>
        <dbReference type="EMBL" id="GAA2379695.1"/>
    </source>
</evidence>